<evidence type="ECO:0000259" key="3">
    <source>
        <dbReference type="PROSITE" id="PS51371"/>
    </source>
</evidence>
<feature type="domain" description="CBS" evidence="3">
    <location>
        <begin position="11"/>
        <end position="70"/>
    </location>
</feature>
<dbReference type="EMBL" id="JBHSFE010000038">
    <property type="protein sequence ID" value="MFC4612617.1"/>
    <property type="molecule type" value="Genomic_DNA"/>
</dbReference>
<comment type="caution">
    <text evidence="4">The sequence shown here is derived from an EMBL/GenBank/DDBJ whole genome shotgun (WGS) entry which is preliminary data.</text>
</comment>
<dbReference type="SUPFAM" id="SSF54631">
    <property type="entry name" value="CBS-domain pair"/>
    <property type="match status" value="1"/>
</dbReference>
<sequence>MAEKLRARDIMSGGVQCVGAHQSLFEAAKMMRDLDVGCLPICGDNNRLTGLVTDRDIVVKCCAEGIGPASVQAGSLNAKVQWIDAEADATEVLTTMEEHQIRRLPVIDVRSGHRLVGMITEANLAKNLSDEQVAEFASRVYATASMPGRSEG</sequence>
<proteinExistence type="predicted"/>
<protein>
    <submittedName>
        <fullName evidence="4">CBS domain-containing protein</fullName>
    </submittedName>
</protein>
<dbReference type="InterPro" id="IPR051257">
    <property type="entry name" value="Diverse_CBS-Domain"/>
</dbReference>
<accession>A0ABV9GFC4</accession>
<dbReference type="PROSITE" id="PS51371">
    <property type="entry name" value="CBS"/>
    <property type="match status" value="2"/>
</dbReference>
<dbReference type="SMART" id="SM00116">
    <property type="entry name" value="CBS"/>
    <property type="match status" value="2"/>
</dbReference>
<dbReference type="RefSeq" id="WP_381202907.1">
    <property type="nucleotide sequence ID" value="NZ_JBHSFE010000038.1"/>
</dbReference>
<dbReference type="PANTHER" id="PTHR43080">
    <property type="entry name" value="CBS DOMAIN-CONTAINING PROTEIN CBSX3, MITOCHONDRIAL"/>
    <property type="match status" value="1"/>
</dbReference>
<keyword evidence="5" id="KW-1185">Reference proteome</keyword>
<keyword evidence="1 2" id="KW-0129">CBS domain</keyword>
<dbReference type="Gene3D" id="3.10.580.10">
    <property type="entry name" value="CBS-domain"/>
    <property type="match status" value="1"/>
</dbReference>
<gene>
    <name evidence="4" type="ORF">ACFO9E_33450</name>
</gene>
<dbReference type="CDD" id="cd04622">
    <property type="entry name" value="CBS_pair_HRP1_like"/>
    <property type="match status" value="1"/>
</dbReference>
<evidence type="ECO:0000313" key="5">
    <source>
        <dbReference type="Proteomes" id="UP001595993"/>
    </source>
</evidence>
<dbReference type="InterPro" id="IPR046342">
    <property type="entry name" value="CBS_dom_sf"/>
</dbReference>
<dbReference type="Proteomes" id="UP001595993">
    <property type="component" value="Unassembled WGS sequence"/>
</dbReference>
<dbReference type="Pfam" id="PF00571">
    <property type="entry name" value="CBS"/>
    <property type="match status" value="2"/>
</dbReference>
<dbReference type="InterPro" id="IPR000644">
    <property type="entry name" value="CBS_dom"/>
</dbReference>
<reference evidence="5" key="1">
    <citation type="journal article" date="2019" name="Int. J. Syst. Evol. Microbiol.">
        <title>The Global Catalogue of Microorganisms (GCM) 10K type strain sequencing project: providing services to taxonomists for standard genome sequencing and annotation.</title>
        <authorList>
            <consortium name="The Broad Institute Genomics Platform"/>
            <consortium name="The Broad Institute Genome Sequencing Center for Infectious Disease"/>
            <person name="Wu L."/>
            <person name="Ma J."/>
        </authorList>
    </citation>
    <scope>NUCLEOTIDE SEQUENCE [LARGE SCALE GENOMIC DNA]</scope>
    <source>
        <strain evidence="5">CGMCC 4.7139</strain>
    </source>
</reference>
<evidence type="ECO:0000256" key="1">
    <source>
        <dbReference type="ARBA" id="ARBA00023122"/>
    </source>
</evidence>
<feature type="domain" description="CBS" evidence="3">
    <location>
        <begin position="76"/>
        <end position="135"/>
    </location>
</feature>
<evidence type="ECO:0000313" key="4">
    <source>
        <dbReference type="EMBL" id="MFC4612617.1"/>
    </source>
</evidence>
<organism evidence="4 5">
    <name type="scientific">Streptomyces maoxianensis</name>
    <dbReference type="NCBI Taxonomy" id="1459942"/>
    <lineage>
        <taxon>Bacteria</taxon>
        <taxon>Bacillati</taxon>
        <taxon>Actinomycetota</taxon>
        <taxon>Actinomycetes</taxon>
        <taxon>Kitasatosporales</taxon>
        <taxon>Streptomycetaceae</taxon>
        <taxon>Streptomyces</taxon>
    </lineage>
</organism>
<evidence type="ECO:0000256" key="2">
    <source>
        <dbReference type="PROSITE-ProRule" id="PRU00703"/>
    </source>
</evidence>
<name>A0ABV9GFC4_9ACTN</name>
<dbReference type="PANTHER" id="PTHR43080:SF2">
    <property type="entry name" value="CBS DOMAIN-CONTAINING PROTEIN"/>
    <property type="match status" value="1"/>
</dbReference>